<evidence type="ECO:0000256" key="1">
    <source>
        <dbReference type="ARBA" id="ARBA00023015"/>
    </source>
</evidence>
<keyword evidence="7" id="KW-1185">Reference proteome</keyword>
<evidence type="ECO:0000259" key="5">
    <source>
        <dbReference type="PROSITE" id="PS51078"/>
    </source>
</evidence>
<dbReference type="GO" id="GO:0003677">
    <property type="term" value="F:DNA binding"/>
    <property type="evidence" value="ECO:0007669"/>
    <property type="project" value="UniProtKB-KW"/>
</dbReference>
<proteinExistence type="predicted"/>
<feature type="domain" description="HTH iclR-type" evidence="4">
    <location>
        <begin position="10"/>
        <end position="72"/>
    </location>
</feature>
<sequence>MTKPRPTETIPTNLRLLAVLEEVAQGGVPVTPTDVNARLGLPKPTIHRLFATLEAEGFLERDLDGRTYSPGPRFRTMATGVLSSLRVRTARLAVLRKLSETIGETCNISLPDRDAMIYLERVETEWPLRIQLPVGSKVPFYCTASGKMYLSTLPRSHVTRYAASERFEAKTPHTITSAEALLEEVSRVRQRGYSLDTEEFMDGMVALAVPVLDRNKRLIATLSFHAPTLRFDTDKAARFLPNLQAAAADLSSLLLDAGAEASPA</sequence>
<dbReference type="AlphaFoldDB" id="A0A2T7FYH9"/>
<dbReference type="Gene3D" id="1.10.10.10">
    <property type="entry name" value="Winged helix-like DNA-binding domain superfamily/Winged helix DNA-binding domain"/>
    <property type="match status" value="1"/>
</dbReference>
<keyword evidence="2" id="KW-0238">DNA-binding</keyword>
<evidence type="ECO:0000256" key="3">
    <source>
        <dbReference type="ARBA" id="ARBA00023163"/>
    </source>
</evidence>
<dbReference type="PROSITE" id="PS51077">
    <property type="entry name" value="HTH_ICLR"/>
    <property type="match status" value="1"/>
</dbReference>
<dbReference type="SUPFAM" id="SSF46785">
    <property type="entry name" value="Winged helix' DNA-binding domain"/>
    <property type="match status" value="1"/>
</dbReference>
<dbReference type="GO" id="GO:0003700">
    <property type="term" value="F:DNA-binding transcription factor activity"/>
    <property type="evidence" value="ECO:0007669"/>
    <property type="project" value="TreeGrafter"/>
</dbReference>
<feature type="domain" description="IclR-ED" evidence="5">
    <location>
        <begin position="73"/>
        <end position="256"/>
    </location>
</feature>
<dbReference type="InterPro" id="IPR050707">
    <property type="entry name" value="HTH_MetabolicPath_Reg"/>
</dbReference>
<dbReference type="GO" id="GO:0045892">
    <property type="term" value="P:negative regulation of DNA-templated transcription"/>
    <property type="evidence" value="ECO:0007669"/>
    <property type="project" value="TreeGrafter"/>
</dbReference>
<dbReference type="EMBL" id="QCYG01000003">
    <property type="protein sequence ID" value="PVA07219.1"/>
    <property type="molecule type" value="Genomic_DNA"/>
</dbReference>
<evidence type="ECO:0000256" key="2">
    <source>
        <dbReference type="ARBA" id="ARBA00023125"/>
    </source>
</evidence>
<dbReference type="PANTHER" id="PTHR30136">
    <property type="entry name" value="HELIX-TURN-HELIX TRANSCRIPTIONAL REGULATOR, ICLR FAMILY"/>
    <property type="match status" value="1"/>
</dbReference>
<dbReference type="SUPFAM" id="SSF55781">
    <property type="entry name" value="GAF domain-like"/>
    <property type="match status" value="1"/>
</dbReference>
<dbReference type="InterPro" id="IPR036390">
    <property type="entry name" value="WH_DNA-bd_sf"/>
</dbReference>
<dbReference type="PANTHER" id="PTHR30136:SF35">
    <property type="entry name" value="HTH-TYPE TRANSCRIPTIONAL REGULATOR RV1719"/>
    <property type="match status" value="1"/>
</dbReference>
<gene>
    <name evidence="6" type="ORF">DC363_05035</name>
</gene>
<dbReference type="SMART" id="SM00346">
    <property type="entry name" value="HTH_ICLR"/>
    <property type="match status" value="1"/>
</dbReference>
<dbReference type="InterPro" id="IPR036388">
    <property type="entry name" value="WH-like_DNA-bd_sf"/>
</dbReference>
<keyword evidence="1" id="KW-0805">Transcription regulation</keyword>
<dbReference type="InterPro" id="IPR005471">
    <property type="entry name" value="Tscrpt_reg_IclR_N"/>
</dbReference>
<evidence type="ECO:0000313" key="7">
    <source>
        <dbReference type="Proteomes" id="UP000244817"/>
    </source>
</evidence>
<evidence type="ECO:0000313" key="6">
    <source>
        <dbReference type="EMBL" id="PVA07219.1"/>
    </source>
</evidence>
<reference evidence="6 7" key="1">
    <citation type="submission" date="2018-04" db="EMBL/GenBank/DDBJ databases">
        <title>Pelagivirga bohaiensis gen. nov., sp. nov., a bacterium isolated from the Bohai Sea.</title>
        <authorList>
            <person name="Ji X."/>
        </authorList>
    </citation>
    <scope>NUCLEOTIDE SEQUENCE [LARGE SCALE GENOMIC DNA]</scope>
    <source>
        <strain evidence="6 7">BH-SD16</strain>
    </source>
</reference>
<organism evidence="6 7">
    <name type="scientific">Thalassorhabdomicrobium marinisediminis</name>
    <dbReference type="NCBI Taxonomy" id="2170577"/>
    <lineage>
        <taxon>Bacteria</taxon>
        <taxon>Pseudomonadati</taxon>
        <taxon>Pseudomonadota</taxon>
        <taxon>Alphaproteobacteria</taxon>
        <taxon>Rhodobacterales</taxon>
        <taxon>Paracoccaceae</taxon>
        <taxon>Thalassorhabdomicrobium</taxon>
    </lineage>
</organism>
<dbReference type="InterPro" id="IPR014757">
    <property type="entry name" value="Tscrpt_reg_IclR_C"/>
</dbReference>
<accession>A0A2T7FYH9</accession>
<name>A0A2T7FYH9_9RHOB</name>
<dbReference type="PROSITE" id="PS51078">
    <property type="entry name" value="ICLR_ED"/>
    <property type="match status" value="1"/>
</dbReference>
<comment type="caution">
    <text evidence="6">The sequence shown here is derived from an EMBL/GenBank/DDBJ whole genome shotgun (WGS) entry which is preliminary data.</text>
</comment>
<evidence type="ECO:0000259" key="4">
    <source>
        <dbReference type="PROSITE" id="PS51077"/>
    </source>
</evidence>
<dbReference type="Proteomes" id="UP000244817">
    <property type="component" value="Unassembled WGS sequence"/>
</dbReference>
<dbReference type="Gene3D" id="3.30.450.40">
    <property type="match status" value="1"/>
</dbReference>
<keyword evidence="3" id="KW-0804">Transcription</keyword>
<dbReference type="OrthoDB" id="6057486at2"/>
<dbReference type="InterPro" id="IPR029016">
    <property type="entry name" value="GAF-like_dom_sf"/>
</dbReference>
<dbReference type="RefSeq" id="WP_108640048.1">
    <property type="nucleotide sequence ID" value="NZ_QCYG01000003.1"/>
</dbReference>
<protein>
    <submittedName>
        <fullName evidence="6">ArsR family transcriptional regulator</fullName>
    </submittedName>
</protein>
<dbReference type="Pfam" id="PF01614">
    <property type="entry name" value="IclR_C"/>
    <property type="match status" value="1"/>
</dbReference>
<dbReference type="Pfam" id="PF09339">
    <property type="entry name" value="HTH_IclR"/>
    <property type="match status" value="1"/>
</dbReference>